<dbReference type="Pfam" id="PF00126">
    <property type="entry name" value="HTH_1"/>
    <property type="match status" value="1"/>
</dbReference>
<comment type="caution">
    <text evidence="6">The sequence shown here is derived from an EMBL/GenBank/DDBJ whole genome shotgun (WGS) entry which is preliminary data.</text>
</comment>
<name>A0AA87ASD2_9BACL</name>
<feature type="domain" description="HTH lysR-type" evidence="5">
    <location>
        <begin position="1"/>
        <end position="58"/>
    </location>
</feature>
<dbReference type="InterPro" id="IPR000847">
    <property type="entry name" value="LysR_HTH_N"/>
</dbReference>
<dbReference type="PRINTS" id="PR00039">
    <property type="entry name" value="HTHLYSR"/>
</dbReference>
<comment type="similarity">
    <text evidence="1">Belongs to the LysR transcriptional regulatory family.</text>
</comment>
<organism evidence="6 7">
    <name type="scientific">Gemella haemolysans M341</name>
    <dbReference type="NCBI Taxonomy" id="562981"/>
    <lineage>
        <taxon>Bacteria</taxon>
        <taxon>Bacillati</taxon>
        <taxon>Bacillota</taxon>
        <taxon>Bacilli</taxon>
        <taxon>Bacillales</taxon>
        <taxon>Gemellaceae</taxon>
        <taxon>Gemella</taxon>
    </lineage>
</organism>
<dbReference type="Proteomes" id="UP000004773">
    <property type="component" value="Unassembled WGS sequence"/>
</dbReference>
<evidence type="ECO:0000256" key="1">
    <source>
        <dbReference type="ARBA" id="ARBA00009437"/>
    </source>
</evidence>
<evidence type="ECO:0000313" key="6">
    <source>
        <dbReference type="EMBL" id="EGF87064.1"/>
    </source>
</evidence>
<dbReference type="RefSeq" id="WP_003147582.1">
    <property type="nucleotide sequence ID" value="NZ_GL883584.1"/>
</dbReference>
<dbReference type="GO" id="GO:0003700">
    <property type="term" value="F:DNA-binding transcription factor activity"/>
    <property type="evidence" value="ECO:0007669"/>
    <property type="project" value="InterPro"/>
</dbReference>
<protein>
    <recommendedName>
        <fullName evidence="5">HTH lysR-type domain-containing protein</fullName>
    </recommendedName>
</protein>
<evidence type="ECO:0000256" key="4">
    <source>
        <dbReference type="ARBA" id="ARBA00023163"/>
    </source>
</evidence>
<dbReference type="AlphaFoldDB" id="A0AA87ASD2"/>
<dbReference type="GO" id="GO:0005829">
    <property type="term" value="C:cytosol"/>
    <property type="evidence" value="ECO:0007669"/>
    <property type="project" value="TreeGrafter"/>
</dbReference>
<evidence type="ECO:0000256" key="2">
    <source>
        <dbReference type="ARBA" id="ARBA00023015"/>
    </source>
</evidence>
<dbReference type="InterPro" id="IPR005119">
    <property type="entry name" value="LysR_subst-bd"/>
</dbReference>
<dbReference type="SUPFAM" id="SSF53850">
    <property type="entry name" value="Periplasmic binding protein-like II"/>
    <property type="match status" value="1"/>
</dbReference>
<dbReference type="PANTHER" id="PTHR30419">
    <property type="entry name" value="HTH-TYPE TRANSCRIPTIONAL REGULATOR YBHD"/>
    <property type="match status" value="1"/>
</dbReference>
<dbReference type="Gene3D" id="1.10.10.10">
    <property type="entry name" value="Winged helix-like DNA-binding domain superfamily/Winged helix DNA-binding domain"/>
    <property type="match status" value="1"/>
</dbReference>
<dbReference type="InterPro" id="IPR050950">
    <property type="entry name" value="HTH-type_LysR_regulators"/>
</dbReference>
<evidence type="ECO:0000256" key="3">
    <source>
        <dbReference type="ARBA" id="ARBA00023125"/>
    </source>
</evidence>
<dbReference type="GO" id="GO:0003677">
    <property type="term" value="F:DNA binding"/>
    <property type="evidence" value="ECO:0007669"/>
    <property type="project" value="UniProtKB-KW"/>
</dbReference>
<dbReference type="CDD" id="cd05466">
    <property type="entry name" value="PBP2_LTTR_substrate"/>
    <property type="match status" value="1"/>
</dbReference>
<dbReference type="SUPFAM" id="SSF46785">
    <property type="entry name" value="Winged helix' DNA-binding domain"/>
    <property type="match status" value="1"/>
</dbReference>
<dbReference type="InterPro" id="IPR036390">
    <property type="entry name" value="WH_DNA-bd_sf"/>
</dbReference>
<dbReference type="FunFam" id="1.10.10.10:FF:000001">
    <property type="entry name" value="LysR family transcriptional regulator"/>
    <property type="match status" value="1"/>
</dbReference>
<keyword evidence="2" id="KW-0805">Transcription regulation</keyword>
<keyword evidence="3" id="KW-0238">DNA-binding</keyword>
<dbReference type="InterPro" id="IPR036388">
    <property type="entry name" value="WH-like_DNA-bd_sf"/>
</dbReference>
<dbReference type="Pfam" id="PF03466">
    <property type="entry name" value="LysR_substrate"/>
    <property type="match status" value="1"/>
</dbReference>
<evidence type="ECO:0000259" key="5">
    <source>
        <dbReference type="PROSITE" id="PS50931"/>
    </source>
</evidence>
<evidence type="ECO:0000313" key="7">
    <source>
        <dbReference type="Proteomes" id="UP000004773"/>
    </source>
</evidence>
<dbReference type="Gene3D" id="3.40.190.290">
    <property type="match status" value="1"/>
</dbReference>
<dbReference type="PANTHER" id="PTHR30419:SF8">
    <property type="entry name" value="NITROGEN ASSIMILATION TRANSCRIPTIONAL ACTIVATOR-RELATED"/>
    <property type="match status" value="1"/>
</dbReference>
<proteinExistence type="inferred from homology"/>
<sequence length="298" mass="34267">MEFRQLNYFITVANKRSYSLAAKELFVTQPTLTLAIKKLEKEFKTTLFEQNNRRLELTESGQMLYEKGIVLLKSYNNLIDEMNASSEESREVLKVGLTVLFAIQYMEEISSFIARHPKVELSLIQHGSKQLQRMVANGDLDLGLLSFPQYEKDIVMKPIERKKASYVAAIVVPSNHPLENKEEITIEDLKDVRISSLTKNYVLGNEICVKCRERGFEPNIVFADDNWTVLVKSISIFDSVAILPAEFEDISQFQNTKWIPLAEKMEYKVGIAHKKDEDVSDIGKLFIDYILSENIKKK</sequence>
<accession>A0AA87ASD2</accession>
<dbReference type="EMBL" id="ACRO01000030">
    <property type="protein sequence ID" value="EGF87064.1"/>
    <property type="molecule type" value="Genomic_DNA"/>
</dbReference>
<keyword evidence="4" id="KW-0804">Transcription</keyword>
<gene>
    <name evidence="6" type="ORF">HMPREF0428_01434</name>
</gene>
<reference evidence="6 7" key="1">
    <citation type="submission" date="2011-03" db="EMBL/GenBank/DDBJ databases">
        <title>The Genome Sequence of Gemella haemolysans M341.</title>
        <authorList>
            <consortium name="The Broad Institute Genome Sequencing Platform"/>
            <consortium name="The Broad Institute Genome Sequencing Center for Infectious Disease"/>
            <person name="Earl A."/>
            <person name="Ward D."/>
            <person name="Feldgarden M."/>
            <person name="Gevers D."/>
            <person name="Sibley C.D."/>
            <person name="Field T.R."/>
            <person name="Grinwis M."/>
            <person name="Eshaghurshan C.S."/>
            <person name="Surette M.G."/>
            <person name="Young S.K."/>
            <person name="Zeng Q."/>
            <person name="Gargeya S."/>
            <person name="Fitzgerald M."/>
            <person name="Haas B."/>
            <person name="Abouelleil A."/>
            <person name="Alvarado L."/>
            <person name="Arachchi H.M."/>
            <person name="Berlin A."/>
            <person name="Brown A."/>
            <person name="Chapman S.B."/>
            <person name="Chen Z."/>
            <person name="Dunbar C."/>
            <person name="Freedman E."/>
            <person name="Gearin G."/>
            <person name="Gellesch M."/>
            <person name="Goldberg J."/>
            <person name="Griggs A."/>
            <person name="Gujja S."/>
            <person name="Heilman E.R."/>
            <person name="Heiman D."/>
            <person name="Howarth C."/>
            <person name="Larson L."/>
            <person name="Lui A."/>
            <person name="MacDonald P.J.P."/>
            <person name="Mehta T."/>
            <person name="Montmayeur A."/>
            <person name="Murphy C."/>
            <person name="Neiman D."/>
            <person name="Pearson M."/>
            <person name="Priest M."/>
            <person name="Roberts A."/>
            <person name="Saif S."/>
            <person name="Shea T."/>
            <person name="Shenoy N."/>
            <person name="Sisk P."/>
            <person name="Stolte C."/>
            <person name="Sykes S."/>
            <person name="White J."/>
            <person name="Yandava C."/>
            <person name="Wortman J."/>
            <person name="Nusbaum C."/>
            <person name="Birren B."/>
        </authorList>
    </citation>
    <scope>NUCLEOTIDE SEQUENCE [LARGE SCALE GENOMIC DNA]</scope>
    <source>
        <strain evidence="6 7">M341</strain>
    </source>
</reference>
<dbReference type="PROSITE" id="PS50931">
    <property type="entry name" value="HTH_LYSR"/>
    <property type="match status" value="1"/>
</dbReference>